<keyword evidence="12" id="KW-0720">Serine protease</keyword>
<evidence type="ECO:0000256" key="4">
    <source>
        <dbReference type="ARBA" id="ARBA00010541"/>
    </source>
</evidence>
<name>A0A8D4C1I0_9GAMM</name>
<dbReference type="SUPFAM" id="SSF50494">
    <property type="entry name" value="Trypsin-like serine proteases"/>
    <property type="match status" value="1"/>
</dbReference>
<dbReference type="GeneID" id="77260174"/>
<evidence type="ECO:0000256" key="7">
    <source>
        <dbReference type="ARBA" id="ARBA00022670"/>
    </source>
</evidence>
<evidence type="ECO:0000256" key="12">
    <source>
        <dbReference type="ARBA" id="ARBA00022825"/>
    </source>
</evidence>
<dbReference type="SUPFAM" id="SSF50156">
    <property type="entry name" value="PDZ domain-like"/>
    <property type="match status" value="2"/>
</dbReference>
<keyword evidence="11" id="KW-0378">Hydrolase</keyword>
<dbReference type="InterPro" id="IPR011782">
    <property type="entry name" value="Pept_S1C_Do"/>
</dbReference>
<evidence type="ECO:0000256" key="17">
    <source>
        <dbReference type="SAM" id="SignalP"/>
    </source>
</evidence>
<dbReference type="GO" id="GO:0042597">
    <property type="term" value="C:periplasmic space"/>
    <property type="evidence" value="ECO:0007669"/>
    <property type="project" value="UniProtKB-SubCell"/>
</dbReference>
<dbReference type="PANTHER" id="PTHR22939:SF130">
    <property type="entry name" value="PERIPLASMIC SERINE ENDOPROTEASE DEGP-LIKE-RELATED"/>
    <property type="match status" value="1"/>
</dbReference>
<dbReference type="AlphaFoldDB" id="A0A8D4C1I0"/>
<keyword evidence="7 20" id="KW-0645">Protease</keyword>
<feature type="binding site" evidence="16">
    <location>
        <position position="137"/>
    </location>
    <ligand>
        <name>substrate</name>
    </ligand>
</feature>
<dbReference type="FunFam" id="2.40.10.120:FF:000007">
    <property type="entry name" value="Periplasmic serine endoprotease DegP-like"/>
    <property type="match status" value="1"/>
</dbReference>
<evidence type="ECO:0000313" key="22">
    <source>
        <dbReference type="Proteomes" id="UP000182276"/>
    </source>
</evidence>
<keyword evidence="22" id="KW-1185">Reference proteome</keyword>
<evidence type="ECO:0000256" key="14">
    <source>
        <dbReference type="ARBA" id="ARBA00032850"/>
    </source>
</evidence>
<evidence type="ECO:0000256" key="16">
    <source>
        <dbReference type="PIRSR" id="PIRSR611782-2"/>
    </source>
</evidence>
<evidence type="ECO:0000256" key="5">
    <source>
        <dbReference type="ARBA" id="ARBA00013035"/>
    </source>
</evidence>
<dbReference type="Gene3D" id="2.30.42.10">
    <property type="match status" value="2"/>
</dbReference>
<feature type="domain" description="PDZ" evidence="18">
    <location>
        <begin position="259"/>
        <end position="332"/>
    </location>
</feature>
<dbReference type="Proteomes" id="UP000182276">
    <property type="component" value="Unassembled WGS sequence"/>
</dbReference>
<feature type="active site" description="Charge relay system" evidence="15">
    <location>
        <position position="137"/>
    </location>
</feature>
<accession>A0A8D4C1I0</accession>
<evidence type="ECO:0000256" key="13">
    <source>
        <dbReference type="ARBA" id="ARBA00023016"/>
    </source>
</evidence>
<protein>
    <recommendedName>
        <fullName evidence="6">Probable periplasmic serine endoprotease DegP-like</fullName>
        <ecNumber evidence="5">3.4.21.107</ecNumber>
    </recommendedName>
    <alternativeName>
        <fullName evidence="14">Protease Do</fullName>
    </alternativeName>
</protein>
<dbReference type="RefSeq" id="WP_043220147.1">
    <property type="nucleotide sequence ID" value="NZ_CP007511.1"/>
</dbReference>
<evidence type="ECO:0000256" key="1">
    <source>
        <dbReference type="ARBA" id="ARBA00001772"/>
    </source>
</evidence>
<reference evidence="21" key="1">
    <citation type="submission" date="2014-03" db="EMBL/GenBank/DDBJ databases">
        <title>Complete genome of Pseudomonas balearica DSM 6083T, a sewage water isolate from an enrichment with 2-methylnaphthalene.</title>
        <authorList>
            <person name="Salva-Serra F."/>
            <person name="Jaen-Luchoro D."/>
            <person name="Busquets A."/>
            <person name="Pena A."/>
            <person name="Gomila M."/>
            <person name="Bosch R."/>
            <person name="Nogales B."/>
            <person name="Garcia-Valdes E."/>
            <person name="Lalucat J."/>
            <person name="Bennasar A."/>
        </authorList>
    </citation>
    <scope>NUCLEOTIDE SEQUENCE [LARGE SCALE GENOMIC DNA]</scope>
    <source>
        <strain evidence="21">DSM 6083</strain>
    </source>
</reference>
<dbReference type="Proteomes" id="UP000031271">
    <property type="component" value="Chromosome"/>
</dbReference>
<dbReference type="Pfam" id="PF13180">
    <property type="entry name" value="PDZ_2"/>
    <property type="match status" value="2"/>
</dbReference>
<dbReference type="PROSITE" id="PS50106">
    <property type="entry name" value="PDZ"/>
    <property type="match status" value="2"/>
</dbReference>
<comment type="subcellular location">
    <subcellularLocation>
        <location evidence="3">Periplasm</location>
    </subcellularLocation>
</comment>
<keyword evidence="10" id="KW-0574">Periplasm</keyword>
<dbReference type="GO" id="GO:0004252">
    <property type="term" value="F:serine-type endopeptidase activity"/>
    <property type="evidence" value="ECO:0007669"/>
    <property type="project" value="InterPro"/>
</dbReference>
<dbReference type="NCBIfam" id="TIGR02037">
    <property type="entry name" value="degP_htrA_DO"/>
    <property type="match status" value="1"/>
</dbReference>
<comment type="catalytic activity">
    <reaction evidence="1">
        <text>Acts on substrates that are at least partially unfolded. The cleavage site P1 residue is normally between a pair of hydrophobic residues, such as Val-|-Val.</text>
        <dbReference type="EC" id="3.4.21.107"/>
    </reaction>
</comment>
<dbReference type="PRINTS" id="PR00834">
    <property type="entry name" value="PROTEASES2C"/>
</dbReference>
<dbReference type="PANTHER" id="PTHR22939">
    <property type="entry name" value="SERINE PROTEASE FAMILY S1C HTRA-RELATED"/>
    <property type="match status" value="1"/>
</dbReference>
<dbReference type="CDD" id="cd10839">
    <property type="entry name" value="cpPDZ1_DegP-like"/>
    <property type="match status" value="1"/>
</dbReference>
<sequence length="467" mass="49311">MCLQKKLLGITAGIVLLGQAFAAHAQLPDFTPLVEQASPAVVNISTKQTRPARGPAMQMPDLEDIPPPFREFFRRGFPPGQDQPREAQSLGSGFIISDDGYVLTNNHVVADADEIMVRLPDRSELEAKLVGADPRTDVALLKIDADDLPTVKVGKSDDLKAGEWVVAIGSPFGFDHTVTAGVVSATGRSLPGESYVPFIQTDVAINPGNSGGPLFNLEGEVVGINSQIFTRSGGFMGLSFAIPIDVAMDVANQLRTSGKVSRGWLGVSIQEVNKDLADSFGLERPAGALVAQVMDGSPAAKGGLQVGDVIVSMDGKPIIMSADLPHLVGALKPGTEATFQVVRNGERKKLEIKVGAMPDDESLAGIEDGSGAAASSNRLGVTVAELSAEQKQGLEIESGVIIRELQNGPAAMIGLRPGDVITHLNNQAINSVKTFSKVVADLPKNRSVSMRVVRQGRASFITFRLPN</sequence>
<proteinExistence type="inferred from homology"/>
<feature type="signal peptide" evidence="17">
    <location>
        <begin position="1"/>
        <end position="25"/>
    </location>
</feature>
<feature type="chain" id="PRO_5039298837" description="Probable periplasmic serine endoprotease DegP-like" evidence="17">
    <location>
        <begin position="26"/>
        <end position="467"/>
    </location>
</feature>
<evidence type="ECO:0000256" key="8">
    <source>
        <dbReference type="ARBA" id="ARBA00022729"/>
    </source>
</evidence>
<evidence type="ECO:0000259" key="18">
    <source>
        <dbReference type="PROSITE" id="PS50106"/>
    </source>
</evidence>
<evidence type="ECO:0000256" key="6">
    <source>
        <dbReference type="ARBA" id="ARBA00013958"/>
    </source>
</evidence>
<dbReference type="GO" id="GO:0006508">
    <property type="term" value="P:proteolysis"/>
    <property type="evidence" value="ECO:0007669"/>
    <property type="project" value="UniProtKB-KW"/>
</dbReference>
<evidence type="ECO:0000313" key="20">
    <source>
        <dbReference type="EMBL" id="SDM26756.1"/>
    </source>
</evidence>
<reference evidence="19 21" key="3">
    <citation type="journal article" name="Genome Announc.">
        <title>Complete Genome Sequence of Pseudomonas balearica DSM 6083T.</title>
        <authorList>
            <person name="Bennasar-Figueras A."/>
            <person name="Salva-Serra F."/>
            <person name="Jaen-Luchoro D."/>
            <person name="Segui C."/>
            <person name="Aliaga F."/>
            <person name="Busquets A."/>
            <person name="Gomila M."/>
            <person name="Moore E.R."/>
            <person name="Lalucat J."/>
        </authorList>
    </citation>
    <scope>NUCLEOTIDE SEQUENCE [LARGE SCALE GENOMIC DNA]</scope>
    <source>
        <strain evidence="21">DSM 6083</strain>
        <strain evidence="19">DSM6083</strain>
    </source>
</reference>
<evidence type="ECO:0000256" key="10">
    <source>
        <dbReference type="ARBA" id="ARBA00022764"/>
    </source>
</evidence>
<dbReference type="EMBL" id="CP007511">
    <property type="protein sequence ID" value="AJE15292.1"/>
    <property type="molecule type" value="Genomic_DNA"/>
</dbReference>
<dbReference type="EC" id="3.4.21.107" evidence="5"/>
<comment type="function">
    <text evidence="2">Might be efficient in the degradation of transiently denatured and unfolded proteins which accumulate in the periplasm following stress conditions.</text>
</comment>
<dbReference type="InterPro" id="IPR009003">
    <property type="entry name" value="Peptidase_S1_PA"/>
</dbReference>
<evidence type="ECO:0000256" key="2">
    <source>
        <dbReference type="ARBA" id="ARBA00002610"/>
    </source>
</evidence>
<feature type="binding site" evidence="16">
    <location>
        <position position="107"/>
    </location>
    <ligand>
        <name>substrate</name>
    </ligand>
</feature>
<evidence type="ECO:0000256" key="11">
    <source>
        <dbReference type="ARBA" id="ARBA00022801"/>
    </source>
</evidence>
<dbReference type="InterPro" id="IPR001940">
    <property type="entry name" value="Peptidase_S1C"/>
</dbReference>
<feature type="domain" description="PDZ" evidence="18">
    <location>
        <begin position="363"/>
        <end position="456"/>
    </location>
</feature>
<dbReference type="Pfam" id="PF13365">
    <property type="entry name" value="Trypsin_2"/>
    <property type="match status" value="1"/>
</dbReference>
<dbReference type="SMART" id="SM00228">
    <property type="entry name" value="PDZ"/>
    <property type="match status" value="2"/>
</dbReference>
<feature type="active site" description="Charge relay system" evidence="15">
    <location>
        <position position="107"/>
    </location>
</feature>
<comment type="similarity">
    <text evidence="4">Belongs to the peptidase S1C family.</text>
</comment>
<reference evidence="20 22" key="2">
    <citation type="submission" date="2016-10" db="EMBL/GenBank/DDBJ databases">
        <authorList>
            <person name="Varghese N."/>
            <person name="Submissions S."/>
        </authorList>
    </citation>
    <scope>NUCLEOTIDE SEQUENCE [LARGE SCALE GENOMIC DNA]</scope>
    <source>
        <strain evidence="20 22">DSM 6083</strain>
    </source>
</reference>
<evidence type="ECO:0000313" key="21">
    <source>
        <dbReference type="Proteomes" id="UP000031271"/>
    </source>
</evidence>
<keyword evidence="8 17" id="KW-0732">Signal</keyword>
<feature type="active site" description="Charge relay system" evidence="15">
    <location>
        <position position="210"/>
    </location>
</feature>
<dbReference type="KEGG" id="pbm:CL52_09620"/>
<organism evidence="19 21">
    <name type="scientific">Stutzerimonas balearica DSM 6083</name>
    <dbReference type="NCBI Taxonomy" id="1123016"/>
    <lineage>
        <taxon>Bacteria</taxon>
        <taxon>Pseudomonadati</taxon>
        <taxon>Pseudomonadota</taxon>
        <taxon>Gammaproteobacteria</taxon>
        <taxon>Pseudomonadales</taxon>
        <taxon>Pseudomonadaceae</taxon>
        <taxon>Stutzerimonas</taxon>
    </lineage>
</organism>
<evidence type="ECO:0000256" key="3">
    <source>
        <dbReference type="ARBA" id="ARBA00004418"/>
    </source>
</evidence>
<evidence type="ECO:0000256" key="9">
    <source>
        <dbReference type="ARBA" id="ARBA00022737"/>
    </source>
</evidence>
<dbReference type="EMBL" id="FNHO01000003">
    <property type="protein sequence ID" value="SDM26756.1"/>
    <property type="molecule type" value="Genomic_DNA"/>
</dbReference>
<dbReference type="InterPro" id="IPR001478">
    <property type="entry name" value="PDZ"/>
</dbReference>
<evidence type="ECO:0000313" key="19">
    <source>
        <dbReference type="EMBL" id="AJE15292.1"/>
    </source>
</evidence>
<dbReference type="InterPro" id="IPR036034">
    <property type="entry name" value="PDZ_sf"/>
</dbReference>
<evidence type="ECO:0000256" key="15">
    <source>
        <dbReference type="PIRSR" id="PIRSR611782-1"/>
    </source>
</evidence>
<feature type="binding site" evidence="16">
    <location>
        <begin position="208"/>
        <end position="210"/>
    </location>
    <ligand>
        <name>substrate</name>
    </ligand>
</feature>
<keyword evidence="9" id="KW-0677">Repeat</keyword>
<keyword evidence="13" id="KW-0346">Stress response</keyword>
<gene>
    <name evidence="19" type="ORF">CL52_09620</name>
    <name evidence="20" type="ORF">SAMN05660875_103354</name>
</gene>
<dbReference type="Gene3D" id="2.40.10.120">
    <property type="match status" value="1"/>
</dbReference>